<dbReference type="RefSeq" id="XP_041218840.1">
    <property type="nucleotide sequence ID" value="XM_041371958.1"/>
</dbReference>
<gene>
    <name evidence="1" type="ORF">F5891DRAFT_47476</name>
</gene>
<dbReference type="EMBL" id="JABBWK010000103">
    <property type="protein sequence ID" value="KAG1893264.1"/>
    <property type="molecule type" value="Genomic_DNA"/>
</dbReference>
<dbReference type="GeneID" id="64666256"/>
<name>A0AAD4HF73_9AGAM</name>
<evidence type="ECO:0000313" key="2">
    <source>
        <dbReference type="Proteomes" id="UP001195769"/>
    </source>
</evidence>
<dbReference type="Proteomes" id="UP001195769">
    <property type="component" value="Unassembled WGS sequence"/>
</dbReference>
<dbReference type="AlphaFoldDB" id="A0AAD4HF73"/>
<reference evidence="1" key="1">
    <citation type="journal article" date="2020" name="New Phytol.">
        <title>Comparative genomics reveals dynamic genome evolution in host specialist ectomycorrhizal fungi.</title>
        <authorList>
            <person name="Lofgren L.A."/>
            <person name="Nguyen N.H."/>
            <person name="Vilgalys R."/>
            <person name="Ruytinx J."/>
            <person name="Liao H.L."/>
            <person name="Branco S."/>
            <person name="Kuo A."/>
            <person name="LaButti K."/>
            <person name="Lipzen A."/>
            <person name="Andreopoulos W."/>
            <person name="Pangilinan J."/>
            <person name="Riley R."/>
            <person name="Hundley H."/>
            <person name="Na H."/>
            <person name="Barry K."/>
            <person name="Grigoriev I.V."/>
            <person name="Stajich J.E."/>
            <person name="Kennedy P.G."/>
        </authorList>
    </citation>
    <scope>NUCLEOTIDE SEQUENCE</scope>
    <source>
        <strain evidence="1">FC203</strain>
    </source>
</reference>
<protein>
    <submittedName>
        <fullName evidence="1">Uncharacterized protein</fullName>
    </submittedName>
</protein>
<comment type="caution">
    <text evidence="1">The sequence shown here is derived from an EMBL/GenBank/DDBJ whole genome shotgun (WGS) entry which is preliminary data.</text>
</comment>
<evidence type="ECO:0000313" key="1">
    <source>
        <dbReference type="EMBL" id="KAG1893264.1"/>
    </source>
</evidence>
<keyword evidence="2" id="KW-1185">Reference proteome</keyword>
<accession>A0AAD4HF73</accession>
<proteinExistence type="predicted"/>
<sequence>MTLNDVPWGVGCGARQWMVLRPSNPALESTVLLHPPEFSVVASDWQSSRSSLKRLRTPWISSCTRYSNLSRCLRHDCRASLVECWSRACPDRKDDGFCGVDLDEFMVRSCLFLRCMRKLSICSVDSRREVKQCECGRILVILEHQMEHHLKPLYRVLYAHGASGRRNVGYSDPTSNFFVLASYRVGSIGRYFCSAKWKYCLSLRI</sequence>
<organism evidence="1 2">
    <name type="scientific">Suillus fuscotomentosus</name>
    <dbReference type="NCBI Taxonomy" id="1912939"/>
    <lineage>
        <taxon>Eukaryota</taxon>
        <taxon>Fungi</taxon>
        <taxon>Dikarya</taxon>
        <taxon>Basidiomycota</taxon>
        <taxon>Agaricomycotina</taxon>
        <taxon>Agaricomycetes</taxon>
        <taxon>Agaricomycetidae</taxon>
        <taxon>Boletales</taxon>
        <taxon>Suillineae</taxon>
        <taxon>Suillaceae</taxon>
        <taxon>Suillus</taxon>
    </lineage>
</organism>